<sequence>MVNQVLGCGRIGLDADRDAGDGEGGEGRGRDTRHEQRVLTILRLWVGDGERLVVAPTADSPERLRLAVQEYRRPWTETLPWRR</sequence>
<feature type="compositionally biased region" description="Basic and acidic residues" evidence="1">
    <location>
        <begin position="13"/>
        <end position="33"/>
    </location>
</feature>
<evidence type="ECO:0000256" key="1">
    <source>
        <dbReference type="SAM" id="MobiDB-lite"/>
    </source>
</evidence>
<evidence type="ECO:0000313" key="2">
    <source>
        <dbReference type="EnsemblProtists" id="EOD33244"/>
    </source>
</evidence>
<dbReference type="RefSeq" id="XP_005785673.1">
    <property type="nucleotide sequence ID" value="XM_005785616.1"/>
</dbReference>
<keyword evidence="3" id="KW-1185">Reference proteome</keyword>
<reference evidence="2" key="2">
    <citation type="submission" date="2024-10" db="UniProtKB">
        <authorList>
            <consortium name="EnsemblProtists"/>
        </authorList>
    </citation>
    <scope>IDENTIFICATION</scope>
</reference>
<dbReference type="KEGG" id="ehx:EMIHUDRAFT_352485"/>
<accession>A0A0D3KBV9</accession>
<evidence type="ECO:0000313" key="3">
    <source>
        <dbReference type="Proteomes" id="UP000013827"/>
    </source>
</evidence>
<protein>
    <submittedName>
        <fullName evidence="2">Uncharacterized protein</fullName>
    </submittedName>
</protein>
<feature type="region of interest" description="Disordered" evidence="1">
    <location>
        <begin position="1"/>
        <end position="33"/>
    </location>
</feature>
<dbReference type="EnsemblProtists" id="EOD33244">
    <property type="protein sequence ID" value="EOD33244"/>
    <property type="gene ID" value="EMIHUDRAFT_352485"/>
</dbReference>
<dbReference type="HOGENOM" id="CLU_2547349_0_0_1"/>
<organism evidence="2 3">
    <name type="scientific">Emiliania huxleyi (strain CCMP1516)</name>
    <dbReference type="NCBI Taxonomy" id="280463"/>
    <lineage>
        <taxon>Eukaryota</taxon>
        <taxon>Haptista</taxon>
        <taxon>Haptophyta</taxon>
        <taxon>Prymnesiophyceae</taxon>
        <taxon>Isochrysidales</taxon>
        <taxon>Noelaerhabdaceae</taxon>
        <taxon>Emiliania</taxon>
    </lineage>
</organism>
<dbReference type="AlphaFoldDB" id="A0A0D3KBV9"/>
<name>A0A0D3KBV9_EMIH1</name>
<dbReference type="GeneID" id="17278515"/>
<dbReference type="PaxDb" id="2903-EOD33244"/>
<proteinExistence type="predicted"/>
<dbReference type="Proteomes" id="UP000013827">
    <property type="component" value="Unassembled WGS sequence"/>
</dbReference>
<reference evidence="3" key="1">
    <citation type="journal article" date="2013" name="Nature">
        <title>Pan genome of the phytoplankton Emiliania underpins its global distribution.</title>
        <authorList>
            <person name="Read B.A."/>
            <person name="Kegel J."/>
            <person name="Klute M.J."/>
            <person name="Kuo A."/>
            <person name="Lefebvre S.C."/>
            <person name="Maumus F."/>
            <person name="Mayer C."/>
            <person name="Miller J."/>
            <person name="Monier A."/>
            <person name="Salamov A."/>
            <person name="Young J."/>
            <person name="Aguilar M."/>
            <person name="Claverie J.M."/>
            <person name="Frickenhaus S."/>
            <person name="Gonzalez K."/>
            <person name="Herman E.K."/>
            <person name="Lin Y.C."/>
            <person name="Napier J."/>
            <person name="Ogata H."/>
            <person name="Sarno A.F."/>
            <person name="Shmutz J."/>
            <person name="Schroeder D."/>
            <person name="de Vargas C."/>
            <person name="Verret F."/>
            <person name="von Dassow P."/>
            <person name="Valentin K."/>
            <person name="Van de Peer Y."/>
            <person name="Wheeler G."/>
            <person name="Dacks J.B."/>
            <person name="Delwiche C.F."/>
            <person name="Dyhrman S.T."/>
            <person name="Glockner G."/>
            <person name="John U."/>
            <person name="Richards T."/>
            <person name="Worden A.Z."/>
            <person name="Zhang X."/>
            <person name="Grigoriev I.V."/>
            <person name="Allen A.E."/>
            <person name="Bidle K."/>
            <person name="Borodovsky M."/>
            <person name="Bowler C."/>
            <person name="Brownlee C."/>
            <person name="Cock J.M."/>
            <person name="Elias M."/>
            <person name="Gladyshev V.N."/>
            <person name="Groth M."/>
            <person name="Guda C."/>
            <person name="Hadaegh A."/>
            <person name="Iglesias-Rodriguez M.D."/>
            <person name="Jenkins J."/>
            <person name="Jones B.M."/>
            <person name="Lawson T."/>
            <person name="Leese F."/>
            <person name="Lindquist E."/>
            <person name="Lobanov A."/>
            <person name="Lomsadze A."/>
            <person name="Malik S.B."/>
            <person name="Marsh M.E."/>
            <person name="Mackinder L."/>
            <person name="Mock T."/>
            <person name="Mueller-Roeber B."/>
            <person name="Pagarete A."/>
            <person name="Parker M."/>
            <person name="Probert I."/>
            <person name="Quesneville H."/>
            <person name="Raines C."/>
            <person name="Rensing S.A."/>
            <person name="Riano-Pachon D.M."/>
            <person name="Richier S."/>
            <person name="Rokitta S."/>
            <person name="Shiraiwa Y."/>
            <person name="Soanes D.M."/>
            <person name="van der Giezen M."/>
            <person name="Wahlund T.M."/>
            <person name="Williams B."/>
            <person name="Wilson W."/>
            <person name="Wolfe G."/>
            <person name="Wurch L.L."/>
        </authorList>
    </citation>
    <scope>NUCLEOTIDE SEQUENCE</scope>
</reference>